<dbReference type="CDD" id="cd02209">
    <property type="entry name" value="cupin_XRE_C"/>
    <property type="match status" value="1"/>
</dbReference>
<keyword evidence="1" id="KW-0238">DNA-binding</keyword>
<dbReference type="InterPro" id="IPR001387">
    <property type="entry name" value="Cro/C1-type_HTH"/>
</dbReference>
<evidence type="ECO:0000256" key="1">
    <source>
        <dbReference type="ARBA" id="ARBA00023125"/>
    </source>
</evidence>
<keyword evidence="4" id="KW-1185">Reference proteome</keyword>
<dbReference type="CDD" id="cd00093">
    <property type="entry name" value="HTH_XRE"/>
    <property type="match status" value="1"/>
</dbReference>
<dbReference type="SUPFAM" id="SSF47413">
    <property type="entry name" value="lambda repressor-like DNA-binding domains"/>
    <property type="match status" value="1"/>
</dbReference>
<dbReference type="InterPro" id="IPR010982">
    <property type="entry name" value="Lambda_DNA-bd_dom_sf"/>
</dbReference>
<dbReference type="RefSeq" id="WP_264892636.1">
    <property type="nucleotide sequence ID" value="NZ_CP110257.1"/>
</dbReference>
<dbReference type="Proteomes" id="UP001163266">
    <property type="component" value="Chromosome"/>
</dbReference>
<proteinExistence type="predicted"/>
<dbReference type="SUPFAM" id="SSF51182">
    <property type="entry name" value="RmlC-like cupins"/>
    <property type="match status" value="1"/>
</dbReference>
<protein>
    <submittedName>
        <fullName evidence="3">Helix-turn-helix domain-containing protein</fullName>
    </submittedName>
</protein>
<evidence type="ECO:0000259" key="2">
    <source>
        <dbReference type="PROSITE" id="PS50943"/>
    </source>
</evidence>
<dbReference type="PROSITE" id="PS50943">
    <property type="entry name" value="HTH_CROC1"/>
    <property type="match status" value="1"/>
</dbReference>
<evidence type="ECO:0000313" key="3">
    <source>
        <dbReference type="EMBL" id="UZD54944.1"/>
    </source>
</evidence>
<organism evidence="3 4">
    <name type="scientific">Caldimonas aquatica</name>
    <dbReference type="NCBI Taxonomy" id="376175"/>
    <lineage>
        <taxon>Bacteria</taxon>
        <taxon>Pseudomonadati</taxon>
        <taxon>Pseudomonadota</taxon>
        <taxon>Betaproteobacteria</taxon>
        <taxon>Burkholderiales</taxon>
        <taxon>Sphaerotilaceae</taxon>
        <taxon>Caldimonas</taxon>
    </lineage>
</organism>
<evidence type="ECO:0000313" key="4">
    <source>
        <dbReference type="Proteomes" id="UP001163266"/>
    </source>
</evidence>
<dbReference type="InterPro" id="IPR011051">
    <property type="entry name" value="RmlC_Cupin_sf"/>
</dbReference>
<dbReference type="Gene3D" id="2.60.120.10">
    <property type="entry name" value="Jelly Rolls"/>
    <property type="match status" value="1"/>
</dbReference>
<name>A0ABY6MSH6_9BURK</name>
<dbReference type="InterPro" id="IPR050807">
    <property type="entry name" value="TransReg_Diox_bact_type"/>
</dbReference>
<dbReference type="InterPro" id="IPR029063">
    <property type="entry name" value="SAM-dependent_MTases_sf"/>
</dbReference>
<dbReference type="EMBL" id="CP110257">
    <property type="protein sequence ID" value="UZD54944.1"/>
    <property type="molecule type" value="Genomic_DNA"/>
</dbReference>
<accession>A0ABY6MSH6</accession>
<dbReference type="Pfam" id="PF01381">
    <property type="entry name" value="HTH_3"/>
    <property type="match status" value="1"/>
</dbReference>
<gene>
    <name evidence="3" type="ORF">OMP39_14970</name>
</gene>
<feature type="domain" description="HTH cro/C1-type" evidence="2">
    <location>
        <begin position="12"/>
        <end position="66"/>
    </location>
</feature>
<dbReference type="Pfam" id="PF13649">
    <property type="entry name" value="Methyltransf_25"/>
    <property type="match status" value="1"/>
</dbReference>
<dbReference type="PANTHER" id="PTHR46797">
    <property type="entry name" value="HTH-TYPE TRANSCRIPTIONAL REGULATOR"/>
    <property type="match status" value="1"/>
</dbReference>
<dbReference type="PANTHER" id="PTHR46797:SF1">
    <property type="entry name" value="METHYLPHOSPHONATE SYNTHASE"/>
    <property type="match status" value="1"/>
</dbReference>
<dbReference type="SUPFAM" id="SSF53335">
    <property type="entry name" value="S-adenosyl-L-methionine-dependent methyltransferases"/>
    <property type="match status" value="1"/>
</dbReference>
<dbReference type="Gene3D" id="3.40.50.150">
    <property type="entry name" value="Vaccinia Virus protein VP39"/>
    <property type="match status" value="1"/>
</dbReference>
<dbReference type="SMART" id="SM00530">
    <property type="entry name" value="HTH_XRE"/>
    <property type="match status" value="1"/>
</dbReference>
<dbReference type="CDD" id="cd02440">
    <property type="entry name" value="AdoMet_MTases"/>
    <property type="match status" value="1"/>
</dbReference>
<sequence length="670" mass="74049">MSNIAVGLGRQIRRVREQRGWTLSGLAERCGIAKSTLSTLEAGEGNPTVETLWTIASALEVPFSLLLEDEASHGAGAATARDPGSVVRLVERRAGPPTIEVYSVDYAAGYRREAPPHPAGVREQVTVLEGAMWVGDPRHPRLLRAGESHSFPADRPHLYAAFEGPSRALVLVQYPQREALQGPFVLALDWPQREEEWEGVRAATDRLLIEVANGIGARLLRFRNCKLPAPQAGQRLAEQIVQRRDGFTWPVYAVAGHDVEGPYIAVSPLRYTRAFARAQGDAPRTLLTEAVQWARWAEAPGRPLDEGTRRQLRRRAASDSWILSALAAEVLTQRGELTLPSPLRQRARRRLATPAAGGDGGFSSRIDVDDYDAFELLHPAYARQVVAMAEDVQQFLPAHARSDARSALDVGTGPGVPLLMLQELLPAQRFIAIEPDPKAFAYLQHKLRGHPHVQALQADFLEADLAPQSCDLITSVGASHHFNTAFMLQQAMRLLRPGGVLVIADEFLPPFAQLAQRNLALVRHHAAYVLAAMAWIGREPLGTLPPGEWAGYRRFQDSLCLALLDAEAGRETAAVERCRELLLEWRNTGLPEMPEHPVAAYMRFFCLELQAMVAGFDDEVERKTHPKRFLELACLAGFELLRHRRVFATAGHDDWDGGTHVFALRRPAEG</sequence>
<dbReference type="Gene3D" id="1.10.260.40">
    <property type="entry name" value="lambda repressor-like DNA-binding domains"/>
    <property type="match status" value="1"/>
</dbReference>
<dbReference type="InterPro" id="IPR041698">
    <property type="entry name" value="Methyltransf_25"/>
</dbReference>
<dbReference type="InterPro" id="IPR014710">
    <property type="entry name" value="RmlC-like_jellyroll"/>
</dbReference>
<reference evidence="3" key="1">
    <citation type="submission" date="2022-10" db="EMBL/GenBank/DDBJ databases">
        <title>Complete genome sequence of Schlegelella aquatica LMG 23380.</title>
        <authorList>
            <person name="Musilova J."/>
            <person name="Kourilova X."/>
            <person name="Bezdicek M."/>
            <person name="Hermankova K."/>
            <person name="Obruca S."/>
            <person name="Sedlar K."/>
        </authorList>
    </citation>
    <scope>NUCLEOTIDE SEQUENCE</scope>
    <source>
        <strain evidence="3">LMG 23380</strain>
    </source>
</reference>